<protein>
    <submittedName>
        <fullName evidence="5">MarR family transcriptional regulator</fullName>
    </submittedName>
</protein>
<proteinExistence type="predicted"/>
<comment type="caution">
    <text evidence="5">The sequence shown here is derived from an EMBL/GenBank/DDBJ whole genome shotgun (WGS) entry which is preliminary data.</text>
</comment>
<dbReference type="PANTHER" id="PTHR35790:SF4">
    <property type="entry name" value="HTH-TYPE TRANSCRIPTIONAL REGULATOR PCHR"/>
    <property type="match status" value="1"/>
</dbReference>
<dbReference type="PANTHER" id="PTHR35790">
    <property type="entry name" value="HTH-TYPE TRANSCRIPTIONAL REGULATOR PCHR"/>
    <property type="match status" value="1"/>
</dbReference>
<evidence type="ECO:0000313" key="7">
    <source>
        <dbReference type="Proteomes" id="UP000534578"/>
    </source>
</evidence>
<dbReference type="InterPro" id="IPR036390">
    <property type="entry name" value="WH_DNA-bd_sf"/>
</dbReference>
<dbReference type="SUPFAM" id="SSF46785">
    <property type="entry name" value="Winged helix' DNA-binding domain"/>
    <property type="match status" value="1"/>
</dbReference>
<reference evidence="5 7" key="1">
    <citation type="submission" date="2020-07" db="EMBL/GenBank/DDBJ databases">
        <title>Description of Limosilactobacillus balticus sp. nov., Limosilactobacillus agrestis sp. nov., Limosilactobacillus albertensis sp. nov., Limosilactobacillus rudii sp. nov., Limosilactobacillus fastidiosus sp. nov., five novel Limosilactobacillus species isolated from the vertebrate gastrointestinal tract, and proposal of 6 subspecies of Limosilactobacillus reuteri adapted to the gastrointestinal tract of specific vertebrate hosts.</title>
        <authorList>
            <person name="Li F."/>
            <person name="Cheng C."/>
            <person name="Zheng J."/>
            <person name="Quevedo R.M."/>
            <person name="Li J."/>
            <person name="Roos S."/>
            <person name="Gaenzle M.G."/>
            <person name="Walter J."/>
        </authorList>
    </citation>
    <scope>NUCLEOTIDE SEQUENCE [LARGE SCALE GENOMIC DNA]</scope>
    <source>
        <strain evidence="5 7">BG-MG3-A</strain>
    </source>
</reference>
<organism evidence="5 7">
    <name type="scientific">Limosilactobacillus agrestis</name>
    <dbReference type="NCBI Taxonomy" id="2759748"/>
    <lineage>
        <taxon>Bacteria</taxon>
        <taxon>Bacillati</taxon>
        <taxon>Bacillota</taxon>
        <taxon>Bacilli</taxon>
        <taxon>Lactobacillales</taxon>
        <taxon>Lactobacillaceae</taxon>
        <taxon>Limosilactobacillus</taxon>
    </lineage>
</organism>
<dbReference type="InterPro" id="IPR052067">
    <property type="entry name" value="Metal_resp_HTH_trans_reg"/>
</dbReference>
<dbReference type="SMART" id="SM00347">
    <property type="entry name" value="HTH_MARR"/>
    <property type="match status" value="1"/>
</dbReference>
<keyword evidence="2" id="KW-0238">DNA-binding</keyword>
<dbReference type="AlphaFoldDB" id="A0A7W3YLL8"/>
<dbReference type="Proteomes" id="UP001199710">
    <property type="component" value="Unassembled WGS sequence"/>
</dbReference>
<keyword evidence="3" id="KW-0804">Transcription</keyword>
<feature type="domain" description="HTH marR-type" evidence="4">
    <location>
        <begin position="5"/>
        <end position="159"/>
    </location>
</feature>
<dbReference type="PROSITE" id="PS50995">
    <property type="entry name" value="HTH_MARR_2"/>
    <property type="match status" value="1"/>
</dbReference>
<dbReference type="Pfam" id="PF01047">
    <property type="entry name" value="MarR"/>
    <property type="match status" value="1"/>
</dbReference>
<evidence type="ECO:0000313" key="6">
    <source>
        <dbReference type="EMBL" id="MCD7130749.1"/>
    </source>
</evidence>
<evidence type="ECO:0000313" key="5">
    <source>
        <dbReference type="EMBL" id="MBB1095596.1"/>
    </source>
</evidence>
<dbReference type="EMBL" id="JAJPDE010000066">
    <property type="protein sequence ID" value="MCD7130749.1"/>
    <property type="molecule type" value="Genomic_DNA"/>
</dbReference>
<dbReference type="InterPro" id="IPR000835">
    <property type="entry name" value="HTH_MarR-typ"/>
</dbReference>
<dbReference type="Gene3D" id="1.10.10.10">
    <property type="entry name" value="Winged helix-like DNA-binding domain superfamily/Winged helix DNA-binding domain"/>
    <property type="match status" value="1"/>
</dbReference>
<dbReference type="EMBL" id="JACIVE010000055">
    <property type="protein sequence ID" value="MBB1095596.1"/>
    <property type="molecule type" value="Genomic_DNA"/>
</dbReference>
<evidence type="ECO:0000256" key="2">
    <source>
        <dbReference type="ARBA" id="ARBA00023125"/>
    </source>
</evidence>
<evidence type="ECO:0000256" key="1">
    <source>
        <dbReference type="ARBA" id="ARBA00023015"/>
    </source>
</evidence>
<dbReference type="InterPro" id="IPR011991">
    <property type="entry name" value="ArsR-like_HTH"/>
</dbReference>
<dbReference type="GO" id="GO:0003677">
    <property type="term" value="F:DNA binding"/>
    <property type="evidence" value="ECO:0007669"/>
    <property type="project" value="UniProtKB-KW"/>
</dbReference>
<dbReference type="CDD" id="cd00090">
    <property type="entry name" value="HTH_ARSR"/>
    <property type="match status" value="1"/>
</dbReference>
<dbReference type="InterPro" id="IPR036388">
    <property type="entry name" value="WH-like_DNA-bd_sf"/>
</dbReference>
<evidence type="ECO:0000313" key="8">
    <source>
        <dbReference type="Proteomes" id="UP001199710"/>
    </source>
</evidence>
<dbReference type="RefSeq" id="WP_182578477.1">
    <property type="nucleotide sequence ID" value="NZ_JACIVE010000055.1"/>
</dbReference>
<evidence type="ECO:0000256" key="3">
    <source>
        <dbReference type="ARBA" id="ARBA00023163"/>
    </source>
</evidence>
<dbReference type="Proteomes" id="UP000534578">
    <property type="component" value="Unassembled WGS sequence"/>
</dbReference>
<sequence length="166" mass="19057">MKEVNKETLNNIHQTIELLRVQHDNIHGSQEQQWIQEHLTDEKLKQEVLNLSIVAFHILSALELGEQTGIEIAEKINVTRGGVTRAAKKLLQYGLIIAVKHPDDKKKLYYSLTSNGKKVAKVHDQMHETIKTKLVDKLTAKYSMDELNIVANFLNDLYQLEQKFSV</sequence>
<gene>
    <name evidence="5" type="ORF">H5R92_05295</name>
    <name evidence="6" type="ORF">LTY36_06080</name>
</gene>
<keyword evidence="1" id="KW-0805">Transcription regulation</keyword>
<keyword evidence="8" id="KW-1185">Reference proteome</keyword>
<evidence type="ECO:0000259" key="4">
    <source>
        <dbReference type="PROSITE" id="PS50995"/>
    </source>
</evidence>
<reference evidence="6 8" key="2">
    <citation type="submission" date="2021-12" db="EMBL/GenBank/DDBJ databases">
        <title>A phylogenomic analysis of Limosilactobacillus reuteri reveals ancient and stable evolutionary relationships with rodents and birds and zoonotic transmission to humans.</title>
        <authorList>
            <person name="Li F."/>
            <person name="Li X."/>
            <person name="Cheng C."/>
            <person name="Tollenaar S."/>
            <person name="Zhang J.S."/>
            <person name="Simpson D."/>
            <person name="Tasseva G."/>
            <person name="Perez-Munoz M.E."/>
            <person name="Frese S."/>
            <person name="Gaenzle M.G."/>
            <person name="Walter J."/>
            <person name="Zheng J."/>
        </authorList>
    </citation>
    <scope>NUCLEOTIDE SEQUENCE [LARGE SCALE GENOMIC DNA]</scope>
    <source>
        <strain evidence="6 8">BG-MG3-B</strain>
    </source>
</reference>
<name>A0A7W3YLL8_9LACO</name>
<accession>A0A7W3YLL8</accession>
<dbReference type="GO" id="GO:0003700">
    <property type="term" value="F:DNA-binding transcription factor activity"/>
    <property type="evidence" value="ECO:0007669"/>
    <property type="project" value="InterPro"/>
</dbReference>